<dbReference type="InterPro" id="IPR051313">
    <property type="entry name" value="Bact_iron-sidero_bind"/>
</dbReference>
<dbReference type="AlphaFoldDB" id="A0A0V8CQD5"/>
<reference evidence="9" key="1">
    <citation type="submission" date="2015-10" db="EMBL/GenBank/DDBJ databases">
        <title>Draft Genome Sequences of 11 Lactococcus lactis subspecies cremoris strains.</title>
        <authorList>
            <person name="Wels M."/>
            <person name="Backus L."/>
            <person name="Boekhorst J."/>
            <person name="Dijkstra A."/>
            <person name="Beerthuizen M."/>
            <person name="Kelly W."/>
            <person name="Siezen R."/>
            <person name="Bachmann H."/>
            <person name="Van Hijum S."/>
        </authorList>
    </citation>
    <scope>NUCLEOTIDE SEQUENCE [LARGE SCALE GENOMIC DNA]</scope>
    <source>
        <strain evidence="9">KF282</strain>
    </source>
</reference>
<comment type="subcellular location">
    <subcellularLocation>
        <location evidence="1">Cell envelope</location>
    </subcellularLocation>
</comment>
<feature type="coiled-coil region" evidence="5">
    <location>
        <begin position="158"/>
        <end position="192"/>
    </location>
</feature>
<sequence>MKKKLFIFSILLLSVFLSGCSQTKNTDNKSKNTSQTKTTSNSINYLNKNYTVKAPTSKIVTASFESMEDAVALNFHPIGAVTISGEMPGYLKNKLGKGVANIGDKFGPNVESVAALKPDIILGSTKFDEKVTSNLTKIAPTINVSHKSDDWEKNLMLMGTLTGKLEKAKNLISNYEKDLKDSKKNNPEITNKKIMIIRIREGELCIYGEDFYYNPMLYKDLGFSMPKELDAVKGQTTISKEQLSKINSDIILVQFMASENKGFPNALKDLKNDTLWKNIPAVAKDNVFYNVVDGGYQGGTYLSKEVMLKALNEKVFK</sequence>
<dbReference type="Gene3D" id="3.40.50.1980">
    <property type="entry name" value="Nitrogenase molybdenum iron protein domain"/>
    <property type="match status" value="2"/>
</dbReference>
<organism evidence="8 9">
    <name type="scientific">Lactococcus lactis subsp. lactis</name>
    <name type="common">Streptococcus lactis</name>
    <dbReference type="NCBI Taxonomy" id="1360"/>
    <lineage>
        <taxon>Bacteria</taxon>
        <taxon>Bacillati</taxon>
        <taxon>Bacillota</taxon>
        <taxon>Bacilli</taxon>
        <taxon>Lactobacillales</taxon>
        <taxon>Streptococcaceae</taxon>
        <taxon>Lactococcus</taxon>
    </lineage>
</organism>
<comment type="similarity">
    <text evidence="2">Belongs to the bacterial solute-binding protein 8 family.</text>
</comment>
<keyword evidence="3" id="KW-0813">Transport</keyword>
<evidence type="ECO:0000259" key="7">
    <source>
        <dbReference type="PROSITE" id="PS50983"/>
    </source>
</evidence>
<evidence type="ECO:0000256" key="4">
    <source>
        <dbReference type="ARBA" id="ARBA00022729"/>
    </source>
</evidence>
<evidence type="ECO:0000256" key="5">
    <source>
        <dbReference type="SAM" id="Coils"/>
    </source>
</evidence>
<evidence type="ECO:0000256" key="3">
    <source>
        <dbReference type="ARBA" id="ARBA00022448"/>
    </source>
</evidence>
<evidence type="ECO:0000256" key="2">
    <source>
        <dbReference type="ARBA" id="ARBA00008814"/>
    </source>
</evidence>
<name>A0A0V8CQD5_LACLL</name>
<feature type="signal peptide" evidence="6">
    <location>
        <begin position="1"/>
        <end position="23"/>
    </location>
</feature>
<dbReference type="SUPFAM" id="SSF53807">
    <property type="entry name" value="Helical backbone' metal receptor"/>
    <property type="match status" value="1"/>
</dbReference>
<dbReference type="PANTHER" id="PTHR30532:SF10">
    <property type="entry name" value="IRON-UPTAKE SYSTEM-BINDING PROTEIN"/>
    <property type="match status" value="1"/>
</dbReference>
<gene>
    <name evidence="8" type="ORF">KF282_2245</name>
</gene>
<evidence type="ECO:0000256" key="1">
    <source>
        <dbReference type="ARBA" id="ARBA00004196"/>
    </source>
</evidence>
<keyword evidence="5" id="KW-0175">Coiled coil</keyword>
<protein>
    <submittedName>
        <fullName evidence="8">Fe-bacillibactin uptake system FeuA Fe-bacillibactin binding</fullName>
    </submittedName>
</protein>
<proteinExistence type="inferred from homology"/>
<dbReference type="GO" id="GO:1901678">
    <property type="term" value="P:iron coordination entity transport"/>
    <property type="evidence" value="ECO:0007669"/>
    <property type="project" value="UniProtKB-ARBA"/>
</dbReference>
<evidence type="ECO:0000313" key="8">
    <source>
        <dbReference type="EMBL" id="KSU03041.1"/>
    </source>
</evidence>
<dbReference type="PATRIC" id="fig|1360.105.peg.323"/>
<dbReference type="PANTHER" id="PTHR30532">
    <property type="entry name" value="IRON III DICITRATE-BINDING PERIPLASMIC PROTEIN"/>
    <property type="match status" value="1"/>
</dbReference>
<dbReference type="RefSeq" id="WP_058220072.1">
    <property type="nucleotide sequence ID" value="NZ_LKLN01000076.1"/>
</dbReference>
<dbReference type="InterPro" id="IPR002491">
    <property type="entry name" value="ABC_transptr_periplasmic_BD"/>
</dbReference>
<dbReference type="PROSITE" id="PS50983">
    <property type="entry name" value="FE_B12_PBP"/>
    <property type="match status" value="1"/>
</dbReference>
<feature type="chain" id="PRO_5006891200" evidence="6">
    <location>
        <begin position="24"/>
        <end position="317"/>
    </location>
</feature>
<feature type="domain" description="Fe/B12 periplasmic-binding" evidence="7">
    <location>
        <begin position="58"/>
        <end position="317"/>
    </location>
</feature>
<accession>A0A0V8CQD5</accession>
<dbReference type="GO" id="GO:0030288">
    <property type="term" value="C:outer membrane-bounded periplasmic space"/>
    <property type="evidence" value="ECO:0007669"/>
    <property type="project" value="TreeGrafter"/>
</dbReference>
<dbReference type="PROSITE" id="PS51257">
    <property type="entry name" value="PROKAR_LIPOPROTEIN"/>
    <property type="match status" value="1"/>
</dbReference>
<dbReference type="EMBL" id="LKLN01000076">
    <property type="protein sequence ID" value="KSU03041.1"/>
    <property type="molecule type" value="Genomic_DNA"/>
</dbReference>
<comment type="caution">
    <text evidence="8">The sequence shown here is derived from an EMBL/GenBank/DDBJ whole genome shotgun (WGS) entry which is preliminary data.</text>
</comment>
<evidence type="ECO:0000256" key="6">
    <source>
        <dbReference type="SAM" id="SignalP"/>
    </source>
</evidence>
<evidence type="ECO:0000313" key="9">
    <source>
        <dbReference type="Proteomes" id="UP000053058"/>
    </source>
</evidence>
<keyword evidence="4 6" id="KW-0732">Signal</keyword>
<dbReference type="Pfam" id="PF01497">
    <property type="entry name" value="Peripla_BP_2"/>
    <property type="match status" value="1"/>
</dbReference>
<dbReference type="Proteomes" id="UP000053058">
    <property type="component" value="Unassembled WGS sequence"/>
</dbReference>